<protein>
    <submittedName>
        <fullName evidence="1">Uncharacterized protein</fullName>
    </submittedName>
</protein>
<evidence type="ECO:0000313" key="2">
    <source>
        <dbReference type="Proteomes" id="UP000003250"/>
    </source>
</evidence>
<dbReference type="AlphaFoldDB" id="H0HUR7"/>
<name>H0HUR7_9HYPH</name>
<gene>
    <name evidence="1" type="ORF">MAXJ12_19588</name>
</gene>
<keyword evidence="2" id="KW-1185">Reference proteome</keyword>
<accession>H0HUR7</accession>
<dbReference type="EMBL" id="AHAM01000162">
    <property type="protein sequence ID" value="EHK55503.1"/>
    <property type="molecule type" value="Genomic_DNA"/>
</dbReference>
<sequence length="38" mass="4253">MEFARKKSFRGDEAIEVFAATDRRVSKSFGPQSTGDTE</sequence>
<dbReference type="Proteomes" id="UP000003250">
    <property type="component" value="Unassembled WGS sequence"/>
</dbReference>
<evidence type="ECO:0000313" key="1">
    <source>
        <dbReference type="EMBL" id="EHK55503.1"/>
    </source>
</evidence>
<dbReference type="PATRIC" id="fig|1107882.3.peg.3820"/>
<organism evidence="1 2">
    <name type="scientific">Mesorhizobium alhagi CCNWXJ12-2</name>
    <dbReference type="NCBI Taxonomy" id="1107882"/>
    <lineage>
        <taxon>Bacteria</taxon>
        <taxon>Pseudomonadati</taxon>
        <taxon>Pseudomonadota</taxon>
        <taxon>Alphaproteobacteria</taxon>
        <taxon>Hyphomicrobiales</taxon>
        <taxon>Phyllobacteriaceae</taxon>
        <taxon>Allomesorhizobium</taxon>
    </lineage>
</organism>
<reference evidence="1 2" key="1">
    <citation type="journal article" date="2012" name="J. Bacteriol.">
        <title>Draft Genome Sequence of Mesorhizobium alhagi CCNWXJ12-2T, a Novel Salt-Resistant Species Isolated from the Desert of Northwestern China.</title>
        <authorList>
            <person name="Zhou M."/>
            <person name="Chen W."/>
            <person name="Chen H."/>
            <person name="Wei G."/>
        </authorList>
    </citation>
    <scope>NUCLEOTIDE SEQUENCE [LARGE SCALE GENOMIC DNA]</scope>
    <source>
        <strain evidence="1 2">CCNWXJ12-2</strain>
    </source>
</reference>
<proteinExistence type="predicted"/>